<dbReference type="EMBL" id="CAJVOS010000011">
    <property type="protein sequence ID" value="CAG7996498.1"/>
    <property type="molecule type" value="Genomic_DNA"/>
</dbReference>
<evidence type="ECO:0000259" key="1">
    <source>
        <dbReference type="Pfam" id="PF13847"/>
    </source>
</evidence>
<evidence type="ECO:0000313" key="2">
    <source>
        <dbReference type="EMBL" id="CAG7996498.1"/>
    </source>
</evidence>
<dbReference type="InterPro" id="IPR025714">
    <property type="entry name" value="Methyltranfer_dom"/>
</dbReference>
<dbReference type="Gene3D" id="3.40.50.150">
    <property type="entry name" value="Vaccinia Virus protein VP39"/>
    <property type="match status" value="1"/>
</dbReference>
<sequence length="290" mass="31548">MATIQDLLAAGPIKDPQTTQYVDTVQAYDKWAEVYDTDGNFLQRLDTIEMRSLLPGFLDRVFAFQDASETGSLRPSLVDLGCGTGRNTIQLLDTLLAKRPDGFDLIGLDASPGMLEVARTALKEHVNKNGYSQAVSLEILDILQPISSSRLPPSLDIGAAGVICTLVLEHIPLAQFFSVASTIMRPGAYLLVTNMHEEMGMQSQAGFTDPESGVKIRPTSYCHAIPDVVDAARRAGFSVERLDDATEVGSQESGVLVRGVDERLGEMLGARAKKWVGVNVWFGICFRKAE</sequence>
<accession>A0A9W4HFE7</accession>
<dbReference type="Pfam" id="PF13847">
    <property type="entry name" value="Methyltransf_31"/>
    <property type="match status" value="1"/>
</dbReference>
<name>A0A9W4HFE7_PENOL</name>
<dbReference type="PANTHER" id="PTHR42912:SF80">
    <property type="entry name" value="METHYLTRANSFERASE DOMAIN-CONTAINING PROTEIN"/>
    <property type="match status" value="1"/>
</dbReference>
<evidence type="ECO:0000313" key="3">
    <source>
        <dbReference type="Proteomes" id="UP001153618"/>
    </source>
</evidence>
<keyword evidence="3" id="KW-1185">Reference proteome</keyword>
<proteinExistence type="predicted"/>
<dbReference type="PANTHER" id="PTHR42912">
    <property type="entry name" value="METHYLTRANSFERASE"/>
    <property type="match status" value="1"/>
</dbReference>
<comment type="caution">
    <text evidence="2">The sequence shown here is derived from an EMBL/GenBank/DDBJ whole genome shotgun (WGS) entry which is preliminary data.</text>
</comment>
<organism evidence="2 3">
    <name type="scientific">Penicillium olsonii</name>
    <dbReference type="NCBI Taxonomy" id="99116"/>
    <lineage>
        <taxon>Eukaryota</taxon>
        <taxon>Fungi</taxon>
        <taxon>Dikarya</taxon>
        <taxon>Ascomycota</taxon>
        <taxon>Pezizomycotina</taxon>
        <taxon>Eurotiomycetes</taxon>
        <taxon>Eurotiomycetidae</taxon>
        <taxon>Eurotiales</taxon>
        <taxon>Aspergillaceae</taxon>
        <taxon>Penicillium</taxon>
    </lineage>
</organism>
<reference evidence="2" key="1">
    <citation type="submission" date="2021-07" db="EMBL/GenBank/DDBJ databases">
        <authorList>
            <person name="Branca A.L. A."/>
        </authorList>
    </citation>
    <scope>NUCLEOTIDE SEQUENCE</scope>
</reference>
<protein>
    <recommendedName>
        <fullName evidence="1">Methyltransferase domain-containing protein</fullName>
    </recommendedName>
</protein>
<dbReference type="OrthoDB" id="66144at2759"/>
<feature type="domain" description="Methyltransferase" evidence="1">
    <location>
        <begin position="77"/>
        <end position="196"/>
    </location>
</feature>
<dbReference type="GO" id="GO:0008168">
    <property type="term" value="F:methyltransferase activity"/>
    <property type="evidence" value="ECO:0007669"/>
    <property type="project" value="TreeGrafter"/>
</dbReference>
<dbReference type="SUPFAM" id="SSF53335">
    <property type="entry name" value="S-adenosyl-L-methionine-dependent methyltransferases"/>
    <property type="match status" value="1"/>
</dbReference>
<dbReference type="CDD" id="cd02440">
    <property type="entry name" value="AdoMet_MTases"/>
    <property type="match status" value="1"/>
</dbReference>
<dbReference type="InterPro" id="IPR050508">
    <property type="entry name" value="Methyltransf_Superfamily"/>
</dbReference>
<gene>
    <name evidence="2" type="ORF">POLS_LOCUS1739</name>
</gene>
<dbReference type="AlphaFoldDB" id="A0A9W4HFE7"/>
<dbReference type="InterPro" id="IPR029063">
    <property type="entry name" value="SAM-dependent_MTases_sf"/>
</dbReference>
<dbReference type="Proteomes" id="UP001153618">
    <property type="component" value="Unassembled WGS sequence"/>
</dbReference>